<dbReference type="OrthoDB" id="79819at2759"/>
<feature type="region of interest" description="Disordered" evidence="1">
    <location>
        <begin position="70"/>
        <end position="198"/>
    </location>
</feature>
<feature type="compositionally biased region" description="Basic residues" evidence="1">
    <location>
        <begin position="75"/>
        <end position="89"/>
    </location>
</feature>
<dbReference type="Proteomes" id="UP000294530">
    <property type="component" value="Unassembled WGS sequence"/>
</dbReference>
<reference evidence="2 3" key="1">
    <citation type="journal article" date="2021" name="Genome Biol.">
        <title>AFLAP: assembly-free linkage analysis pipeline using k-mers from genome sequencing data.</title>
        <authorList>
            <person name="Fletcher K."/>
            <person name="Zhang L."/>
            <person name="Gil J."/>
            <person name="Han R."/>
            <person name="Cavanaugh K."/>
            <person name="Michelmore R."/>
        </authorList>
    </citation>
    <scope>NUCLEOTIDE SEQUENCE [LARGE SCALE GENOMIC DNA]</scope>
    <source>
        <strain evidence="2 3">SF5</strain>
    </source>
</reference>
<keyword evidence="3" id="KW-1185">Reference proteome</keyword>
<evidence type="ECO:0000313" key="2">
    <source>
        <dbReference type="EMBL" id="TDH68104.1"/>
    </source>
</evidence>
<dbReference type="KEGG" id="blac:94348122"/>
<evidence type="ECO:0000256" key="1">
    <source>
        <dbReference type="SAM" id="MobiDB-lite"/>
    </source>
</evidence>
<dbReference type="AlphaFoldDB" id="A0A976FKB3"/>
<gene>
    <name evidence="2" type="ORF">CCR75_004365</name>
</gene>
<feature type="compositionally biased region" description="Basic and acidic residues" evidence="1">
    <location>
        <begin position="90"/>
        <end position="99"/>
    </location>
</feature>
<name>A0A976FKB3_BRELC</name>
<dbReference type="EMBL" id="SHOA02000017">
    <property type="protein sequence ID" value="TDH68104.1"/>
    <property type="molecule type" value="Genomic_DNA"/>
</dbReference>
<accession>A0A976FKB3</accession>
<feature type="compositionally biased region" description="Low complexity" evidence="1">
    <location>
        <begin position="123"/>
        <end position="140"/>
    </location>
</feature>
<dbReference type="RefSeq" id="XP_067817603.1">
    <property type="nucleotide sequence ID" value="XM_067962451.1"/>
</dbReference>
<evidence type="ECO:0000313" key="3">
    <source>
        <dbReference type="Proteomes" id="UP000294530"/>
    </source>
</evidence>
<organism evidence="2 3">
    <name type="scientific">Bremia lactucae</name>
    <name type="common">Lettuce downy mildew</name>
    <dbReference type="NCBI Taxonomy" id="4779"/>
    <lineage>
        <taxon>Eukaryota</taxon>
        <taxon>Sar</taxon>
        <taxon>Stramenopiles</taxon>
        <taxon>Oomycota</taxon>
        <taxon>Peronosporomycetes</taxon>
        <taxon>Peronosporales</taxon>
        <taxon>Peronosporaceae</taxon>
        <taxon>Bremia</taxon>
    </lineage>
</organism>
<proteinExistence type="predicted"/>
<feature type="compositionally biased region" description="Basic residues" evidence="1">
    <location>
        <begin position="155"/>
        <end position="164"/>
    </location>
</feature>
<comment type="caution">
    <text evidence="2">The sequence shown here is derived from an EMBL/GenBank/DDBJ whole genome shotgun (WGS) entry which is preliminary data.</text>
</comment>
<sequence length="198" mass="22141">MNEVHEAAIGGPLAIHFEAKRRILATVKQLSERGETLQEATPEEILEAANKAAKTVFKFDFSISAEPAVDASTFKRTRKRSKKKRGKKSHGNDANKNENVKPTTQLASPRDNAKDSNDSVRTQQQIKSIKSKLSGSSSLIKFRKATGAESEMAKMHLRYGHGRRNMVATNQREHRKQTASQKKDEVASSEFKFNFPDT</sequence>
<protein>
    <submittedName>
        <fullName evidence="2">Uncharacterized protein</fullName>
    </submittedName>
</protein>
<dbReference type="GeneID" id="94348122"/>